<dbReference type="InterPro" id="IPR014245">
    <property type="entry name" value="Spore_III_AF"/>
</dbReference>
<keyword evidence="1" id="KW-0472">Membrane</keyword>
<accession>A0ABQ4K2I7</accession>
<keyword evidence="3" id="KW-1185">Reference proteome</keyword>
<feature type="transmembrane region" description="Helical" evidence="1">
    <location>
        <begin position="7"/>
        <end position="25"/>
    </location>
</feature>
<sequence>MQLISEWVINIVMFILLAMIVDMLLPDTAIKKYVKLVVGLLLISIVVTPIFQFLSIDFDKAMDSFLTGQNNPDITSQKNAEEKKREIETSQHAYILEQMAVQLKEKAEKEMIENHGMIITDIDISSTSSPAQDPESILETIKKITVHIDQYTTKDRVAEVEQVSIQIKDQTGNDTAVQEEKIRLMLASEWDVPESKIELVAKGGTGSP</sequence>
<evidence type="ECO:0000256" key="1">
    <source>
        <dbReference type="SAM" id="Phobius"/>
    </source>
</evidence>
<keyword evidence="1" id="KW-1133">Transmembrane helix</keyword>
<feature type="transmembrane region" description="Helical" evidence="1">
    <location>
        <begin position="37"/>
        <end position="56"/>
    </location>
</feature>
<comment type="caution">
    <text evidence="2">The sequence shown here is derived from an EMBL/GenBank/DDBJ whole genome shotgun (WGS) entry which is preliminary data.</text>
</comment>
<keyword evidence="1" id="KW-0812">Transmembrane</keyword>
<organism evidence="2 3">
    <name type="scientific">Siminovitchia fordii</name>
    <dbReference type="NCBI Taxonomy" id="254759"/>
    <lineage>
        <taxon>Bacteria</taxon>
        <taxon>Bacillati</taxon>
        <taxon>Bacillota</taxon>
        <taxon>Bacilli</taxon>
        <taxon>Bacillales</taxon>
        <taxon>Bacillaceae</taxon>
        <taxon>Siminovitchia</taxon>
    </lineage>
</organism>
<evidence type="ECO:0000313" key="3">
    <source>
        <dbReference type="Proteomes" id="UP000680279"/>
    </source>
</evidence>
<proteinExistence type="predicted"/>
<dbReference type="EMBL" id="BOQT01000003">
    <property type="protein sequence ID" value="GIN19960.1"/>
    <property type="molecule type" value="Genomic_DNA"/>
</dbReference>
<protein>
    <submittedName>
        <fullName evidence="2">Stage III sporulation protein AF</fullName>
    </submittedName>
</protein>
<reference evidence="2 3" key="1">
    <citation type="submission" date="2021-03" db="EMBL/GenBank/DDBJ databases">
        <title>Antimicrobial resistance genes in bacteria isolated from Japanese honey, and their potential for conferring macrolide and lincosamide resistance in the American foulbrood pathogen Paenibacillus larvae.</title>
        <authorList>
            <person name="Okamoto M."/>
            <person name="Kumagai M."/>
            <person name="Kanamori H."/>
            <person name="Takamatsu D."/>
        </authorList>
    </citation>
    <scope>NUCLEOTIDE SEQUENCE [LARGE SCALE GENOMIC DNA]</scope>
    <source>
        <strain evidence="2 3">J1TS3</strain>
    </source>
</reference>
<dbReference type="NCBIfam" id="TIGR02896">
    <property type="entry name" value="spore_III_AF"/>
    <property type="match status" value="1"/>
</dbReference>
<evidence type="ECO:0000313" key="2">
    <source>
        <dbReference type="EMBL" id="GIN19960.1"/>
    </source>
</evidence>
<dbReference type="RefSeq" id="WP_018705965.1">
    <property type="nucleotide sequence ID" value="NZ_BOQT01000003.1"/>
</dbReference>
<dbReference type="Pfam" id="PF09581">
    <property type="entry name" value="Spore_III_AF"/>
    <property type="match status" value="1"/>
</dbReference>
<gene>
    <name evidence="2" type="primary">spoIIIAF</name>
    <name evidence="2" type="ORF">J1TS3_10940</name>
</gene>
<dbReference type="Proteomes" id="UP000680279">
    <property type="component" value="Unassembled WGS sequence"/>
</dbReference>
<name>A0ABQ4K2I7_9BACI</name>